<evidence type="ECO:0000313" key="8">
    <source>
        <dbReference type="Proteomes" id="UP001497522"/>
    </source>
</evidence>
<feature type="domain" description="Myb-like" evidence="6">
    <location>
        <begin position="56"/>
        <end position="120"/>
    </location>
</feature>
<evidence type="ECO:0000256" key="3">
    <source>
        <dbReference type="ARBA" id="ARBA00023125"/>
    </source>
</evidence>
<dbReference type="InterPro" id="IPR044822">
    <property type="entry name" value="Myb_DNA-bind_4"/>
</dbReference>
<dbReference type="PANTHER" id="PTHR21654">
    <property type="entry name" value="FI21293P1"/>
    <property type="match status" value="1"/>
</dbReference>
<dbReference type="EMBL" id="OZ023709">
    <property type="protein sequence ID" value="CAK9880661.1"/>
    <property type="molecule type" value="Genomic_DNA"/>
</dbReference>
<evidence type="ECO:0000256" key="4">
    <source>
        <dbReference type="ARBA" id="ARBA00023163"/>
    </source>
</evidence>
<dbReference type="PANTHER" id="PTHR21654:SF84">
    <property type="entry name" value="SI:DKEY-66I24.7"/>
    <property type="match status" value="1"/>
</dbReference>
<evidence type="ECO:0000256" key="2">
    <source>
        <dbReference type="ARBA" id="ARBA00023015"/>
    </source>
</evidence>
<name>A0ABP1BW45_9BRYO</name>
<keyword evidence="5" id="KW-0539">Nucleus</keyword>
<evidence type="ECO:0000256" key="5">
    <source>
        <dbReference type="ARBA" id="ARBA00023242"/>
    </source>
</evidence>
<sequence length="370" mass="41915">MFEGESRWREAVEIDRVQHQLPSASHQQQQLATAVHQVLLAPAPDATSEDHDQIKAPKKRAETWVQDEIKALIAYRKEMDSMFNTSKSNKHLWEQISQKMKERGYDRTPTMCTDKWRNLLKEYKKAKVQDKGTSKVACFKDLEELLSERAKSLPYRNPAKLDALQQGTDGYYMVAGSARMLNVERQLDRNGHLTAALPSADAVGGPPPTFITNGGVPQTWSWRDTNANGGDCQLSGGKVVAVKFGDMTRRIRVDGPFKSINESVKTSFGLRTRRPFWLEDDEGVIQPLSRDMPPGQYSLNLDPGFTVKVCLYDDDGRMTGSTENRTLYTDEDLHEFLSRRGWSGLREVGSFRDFNSLEDLRPGAVYQRPP</sequence>
<comment type="subcellular location">
    <subcellularLocation>
        <location evidence="1">Nucleus</location>
    </subcellularLocation>
</comment>
<dbReference type="InterPro" id="IPR009057">
    <property type="entry name" value="Homeodomain-like_sf"/>
</dbReference>
<dbReference type="InterPro" id="IPR001005">
    <property type="entry name" value="SANT/Myb"/>
</dbReference>
<keyword evidence="3" id="KW-0238">DNA-binding</keyword>
<evidence type="ECO:0000313" key="7">
    <source>
        <dbReference type="EMBL" id="CAK9880661.1"/>
    </source>
</evidence>
<dbReference type="Proteomes" id="UP001497522">
    <property type="component" value="Chromosome 8"/>
</dbReference>
<protein>
    <recommendedName>
        <fullName evidence="6">Myb-like domain-containing protein</fullName>
    </recommendedName>
</protein>
<dbReference type="Pfam" id="PF13837">
    <property type="entry name" value="Myb_DNA-bind_4"/>
    <property type="match status" value="1"/>
</dbReference>
<dbReference type="SUPFAM" id="SSF46689">
    <property type="entry name" value="Homeodomain-like"/>
    <property type="match status" value="1"/>
</dbReference>
<keyword evidence="2" id="KW-0805">Transcription regulation</keyword>
<organism evidence="7 8">
    <name type="scientific">Sphagnum jensenii</name>
    <dbReference type="NCBI Taxonomy" id="128206"/>
    <lineage>
        <taxon>Eukaryota</taxon>
        <taxon>Viridiplantae</taxon>
        <taxon>Streptophyta</taxon>
        <taxon>Embryophyta</taxon>
        <taxon>Bryophyta</taxon>
        <taxon>Sphagnophytina</taxon>
        <taxon>Sphagnopsida</taxon>
        <taxon>Sphagnales</taxon>
        <taxon>Sphagnaceae</taxon>
        <taxon>Sphagnum</taxon>
    </lineage>
</organism>
<gene>
    <name evidence="7" type="ORF">CSSPJE1EN2_LOCUS22060</name>
</gene>
<evidence type="ECO:0000256" key="1">
    <source>
        <dbReference type="ARBA" id="ARBA00004123"/>
    </source>
</evidence>
<reference evidence="7" key="1">
    <citation type="submission" date="2024-03" db="EMBL/GenBank/DDBJ databases">
        <authorList>
            <consortium name="ELIXIR-Norway"/>
            <consortium name="Elixir Norway"/>
        </authorList>
    </citation>
    <scope>NUCLEOTIDE SEQUENCE</scope>
</reference>
<dbReference type="SMART" id="SM00717">
    <property type="entry name" value="SANT"/>
    <property type="match status" value="1"/>
</dbReference>
<proteinExistence type="predicted"/>
<dbReference type="Gene3D" id="1.10.10.60">
    <property type="entry name" value="Homeodomain-like"/>
    <property type="match status" value="1"/>
</dbReference>
<keyword evidence="4" id="KW-0804">Transcription</keyword>
<dbReference type="PROSITE" id="PS50090">
    <property type="entry name" value="MYB_LIKE"/>
    <property type="match status" value="1"/>
</dbReference>
<dbReference type="InterPro" id="IPR058943">
    <property type="entry name" value="GT-1/4_C"/>
</dbReference>
<dbReference type="Pfam" id="PF26214">
    <property type="entry name" value="Ubiquitin_GT-1"/>
    <property type="match status" value="1"/>
</dbReference>
<accession>A0ABP1BW45</accession>
<keyword evidence="8" id="KW-1185">Reference proteome</keyword>
<dbReference type="CDD" id="cd12203">
    <property type="entry name" value="GT1"/>
    <property type="match status" value="1"/>
</dbReference>
<evidence type="ECO:0000259" key="6">
    <source>
        <dbReference type="PROSITE" id="PS50090"/>
    </source>
</evidence>